<dbReference type="InterPro" id="IPR001849">
    <property type="entry name" value="PH_domain"/>
</dbReference>
<dbReference type="EMBL" id="LSSL01001162">
    <property type="protein sequence ID" value="OLY82951.1"/>
    <property type="molecule type" value="Genomic_DNA"/>
</dbReference>
<reference evidence="4 5" key="1">
    <citation type="journal article" date="2016" name="Mol. Biol. Evol.">
        <title>Genome-Wide Survey of Gut Fungi (Harpellales) Reveals the First Horizontally Transferred Ubiquitin Gene from a Mosquito Host.</title>
        <authorList>
            <person name="Wang Y."/>
            <person name="White M.M."/>
            <person name="Kvist S."/>
            <person name="Moncalvo J.M."/>
        </authorList>
    </citation>
    <scope>NUCLEOTIDE SEQUENCE [LARGE SCALE GENOMIC DNA]</scope>
    <source>
        <strain evidence="4 5">ALG-7-W6</strain>
    </source>
</reference>
<dbReference type="Pfam" id="PF20399">
    <property type="entry name" value="PH_20"/>
    <property type="match status" value="1"/>
</dbReference>
<dbReference type="PANTHER" id="PTHR31941:SF1">
    <property type="entry name" value="CYTOSKELETAL SIGNALING PROTEIN SLM1"/>
    <property type="match status" value="1"/>
</dbReference>
<feature type="region of interest" description="Disordered" evidence="2">
    <location>
        <begin position="521"/>
        <end position="577"/>
    </location>
</feature>
<evidence type="ECO:0000259" key="3">
    <source>
        <dbReference type="SMART" id="SM00233"/>
    </source>
</evidence>
<evidence type="ECO:0000313" key="4">
    <source>
        <dbReference type="EMBL" id="OLY82951.1"/>
    </source>
</evidence>
<dbReference type="SUPFAM" id="SSF103657">
    <property type="entry name" value="BAR/IMD domain-like"/>
    <property type="match status" value="1"/>
</dbReference>
<dbReference type="SMART" id="SM00233">
    <property type="entry name" value="PH"/>
    <property type="match status" value="1"/>
</dbReference>
<feature type="compositionally biased region" description="Polar residues" evidence="2">
    <location>
        <begin position="539"/>
        <end position="552"/>
    </location>
</feature>
<feature type="compositionally biased region" description="Polar residues" evidence="2">
    <location>
        <begin position="728"/>
        <end position="749"/>
    </location>
</feature>
<evidence type="ECO:0000256" key="1">
    <source>
        <dbReference type="ARBA" id="ARBA00022553"/>
    </source>
</evidence>
<sequence>MSKVKKLLTVKRDRAFSLTSAPTSELPAIPELSENVISSEIDTQMSLSADPEFIIDSSNPQNVVAVRGGDYMPFYSSFVGTGEGNDILLNRLKNIYLLTSSYLEYFKALLKVEESLQKASSRSKNLPQAQFNLENLFMPLGSKGFQDINNDFSDLISTTLSAIGEKKRAVLSKAIASLSNINSDLSKFSKSYTDKIHPIYTSLMKERKQIDELSKSLVINIQSAEFPKDVKRIQDPFLINFELKKIISQTVQTEKSLHKSVQIQVNNYVSWEPYVLHRIFSVILDYFQSENRSSNQLSQKYNELCESIVVANSKSETQEFINKFGRYFDSPQGCDGLATEKKYFTDSMSNKSLKIIKKGHLVRKSKSLSHFFSANKKFIKTFVILTASGFMHCFDESHDIPTATPDFSFHLASTVVKDGDNYNLPRNAIVLYVTRGWVKGSPITSKTKVSFKAESYEQGIEWSRYISNWSNSTIEDIFSEELGAVPEEPVDHERAFEDRFPSLATDNDNISSVFDNYQSSNLDVPPKSPSLADHLKNKSFFSSHPSEPNSSNDEIKSRPIRPVTIKPQTNKPPKATPQFTSPLAIEAPIVFSSAVPTAGPNGFYYQTPFPVPFNPGNGPNHQGMMSPPYFAPNNIAQNQAEYNQQALPPILQAPLNIPMFLQPQNIPNFGSDPQIGSSSLPQLQHQTEPIVQNISSNQTARENTPTHDNPPTHENNSTHENSSTSENAPTPENGPSSENDPSSQDTLPVFQQSNFSDDIRDEVLKASALDHNTEEPVANSSNDTIKKDSATSTDTISTPESSNISLAKLDLDASHTSELLDAVSSKIESKNINSSPRILTTSPSHSPEALSPITELNETSKSIDADCTSSGNIADLIGDLDKSILPPGMTFGTPINSLPPGAKIFHTESSN</sequence>
<feature type="compositionally biased region" description="Polar residues" evidence="2">
    <location>
        <begin position="674"/>
        <end position="683"/>
    </location>
</feature>
<feature type="compositionally biased region" description="Polar residues" evidence="2">
    <location>
        <begin position="836"/>
        <end position="845"/>
    </location>
</feature>
<feature type="compositionally biased region" description="Polar residues" evidence="2">
    <location>
        <begin position="790"/>
        <end position="800"/>
    </location>
</feature>
<dbReference type="InterPro" id="IPR027267">
    <property type="entry name" value="AH/BAR_dom_sf"/>
</dbReference>
<name>A0A1R0H1D7_9FUNG</name>
<feature type="region of interest" description="Disordered" evidence="2">
    <location>
        <begin position="767"/>
        <end position="800"/>
    </location>
</feature>
<dbReference type="OrthoDB" id="5598057at2759"/>
<protein>
    <recommendedName>
        <fullName evidence="3">PH domain-containing protein</fullName>
    </recommendedName>
</protein>
<dbReference type="STRING" id="133383.A0A1R0H1D7"/>
<feature type="compositionally biased region" description="Polar residues" evidence="2">
    <location>
        <begin position="697"/>
        <end position="709"/>
    </location>
</feature>
<dbReference type="Pfam" id="PF20400">
    <property type="entry name" value="BAR_4"/>
    <property type="match status" value="1"/>
</dbReference>
<gene>
    <name evidence="4" type="ORF">AYI68_g2920</name>
</gene>
<evidence type="ECO:0000256" key="2">
    <source>
        <dbReference type="SAM" id="MobiDB-lite"/>
    </source>
</evidence>
<dbReference type="InterPro" id="IPR011993">
    <property type="entry name" value="PH-like_dom_sf"/>
</dbReference>
<dbReference type="PANTHER" id="PTHR31941">
    <property type="entry name" value="CYTOSKELETAL SIGNALING PROTEIN SLM1"/>
    <property type="match status" value="1"/>
</dbReference>
<organism evidence="4 5">
    <name type="scientific">Smittium mucronatum</name>
    <dbReference type="NCBI Taxonomy" id="133383"/>
    <lineage>
        <taxon>Eukaryota</taxon>
        <taxon>Fungi</taxon>
        <taxon>Fungi incertae sedis</taxon>
        <taxon>Zoopagomycota</taxon>
        <taxon>Kickxellomycotina</taxon>
        <taxon>Harpellomycetes</taxon>
        <taxon>Harpellales</taxon>
        <taxon>Legeriomycetaceae</taxon>
        <taxon>Smittium</taxon>
    </lineage>
</organism>
<proteinExistence type="predicted"/>
<dbReference type="InterPro" id="IPR046868">
    <property type="entry name" value="BAR_4"/>
</dbReference>
<feature type="compositionally biased region" description="Polar residues" evidence="2">
    <location>
        <begin position="566"/>
        <end position="577"/>
    </location>
</feature>
<feature type="domain" description="PH" evidence="3">
    <location>
        <begin position="355"/>
        <end position="473"/>
    </location>
</feature>
<dbReference type="AlphaFoldDB" id="A0A1R0H1D7"/>
<feature type="region of interest" description="Disordered" evidence="2">
    <location>
        <begin position="830"/>
        <end position="850"/>
    </location>
</feature>
<dbReference type="Gene3D" id="2.30.29.30">
    <property type="entry name" value="Pleckstrin-homology domain (PH domain)/Phosphotyrosine-binding domain (PTB)"/>
    <property type="match status" value="1"/>
</dbReference>
<feature type="region of interest" description="Disordered" evidence="2">
    <location>
        <begin position="697"/>
        <end position="749"/>
    </location>
</feature>
<dbReference type="InterPro" id="IPR046869">
    <property type="entry name" value="SLM1/RGC1-like_PH"/>
</dbReference>
<feature type="region of interest" description="Disordered" evidence="2">
    <location>
        <begin position="664"/>
        <end position="683"/>
    </location>
</feature>
<keyword evidence="1" id="KW-0597">Phosphoprotein</keyword>
<accession>A0A1R0H1D7</accession>
<dbReference type="Proteomes" id="UP000187455">
    <property type="component" value="Unassembled WGS sequence"/>
</dbReference>
<evidence type="ECO:0000313" key="5">
    <source>
        <dbReference type="Proteomes" id="UP000187455"/>
    </source>
</evidence>
<feature type="compositionally biased region" description="Low complexity" evidence="2">
    <location>
        <begin position="712"/>
        <end position="727"/>
    </location>
</feature>
<keyword evidence="5" id="KW-1185">Reference proteome</keyword>
<comment type="caution">
    <text evidence="4">The sequence shown here is derived from an EMBL/GenBank/DDBJ whole genome shotgun (WGS) entry which is preliminary data.</text>
</comment>
<dbReference type="SUPFAM" id="SSF50729">
    <property type="entry name" value="PH domain-like"/>
    <property type="match status" value="1"/>
</dbReference>